<organism evidence="1 2">
    <name type="scientific">Kitasatospora arboriphila</name>
    <dbReference type="NCBI Taxonomy" id="258052"/>
    <lineage>
        <taxon>Bacteria</taxon>
        <taxon>Bacillati</taxon>
        <taxon>Actinomycetota</taxon>
        <taxon>Actinomycetes</taxon>
        <taxon>Kitasatosporales</taxon>
        <taxon>Streptomycetaceae</taxon>
        <taxon>Kitasatospora</taxon>
    </lineage>
</organism>
<dbReference type="Proteomes" id="UP001499987">
    <property type="component" value="Unassembled WGS sequence"/>
</dbReference>
<proteinExistence type="predicted"/>
<dbReference type="EMBL" id="BAAALD010000003">
    <property type="protein sequence ID" value="GAA1070088.1"/>
    <property type="molecule type" value="Genomic_DNA"/>
</dbReference>
<dbReference type="SUPFAM" id="SSF56436">
    <property type="entry name" value="C-type lectin-like"/>
    <property type="match status" value="1"/>
</dbReference>
<protein>
    <recommendedName>
        <fullName evidence="3">Sulfatase-modifying factor enzyme domain-containing protein</fullName>
    </recommendedName>
</protein>
<comment type="caution">
    <text evidence="1">The sequence shown here is derived from an EMBL/GenBank/DDBJ whole genome shotgun (WGS) entry which is preliminary data.</text>
</comment>
<dbReference type="RefSeq" id="WP_344621791.1">
    <property type="nucleotide sequence ID" value="NZ_BAAALD010000003.1"/>
</dbReference>
<keyword evidence="2" id="KW-1185">Reference proteome</keyword>
<gene>
    <name evidence="1" type="ORF">GCM10009663_05190</name>
</gene>
<evidence type="ECO:0000313" key="2">
    <source>
        <dbReference type="Proteomes" id="UP001499987"/>
    </source>
</evidence>
<name>A0ABP4DST9_9ACTN</name>
<accession>A0ABP4DST9</accession>
<evidence type="ECO:0008006" key="3">
    <source>
        <dbReference type="Google" id="ProtNLM"/>
    </source>
</evidence>
<reference evidence="2" key="1">
    <citation type="journal article" date="2019" name="Int. J. Syst. Evol. Microbiol.">
        <title>The Global Catalogue of Microorganisms (GCM) 10K type strain sequencing project: providing services to taxonomists for standard genome sequencing and annotation.</title>
        <authorList>
            <consortium name="The Broad Institute Genomics Platform"/>
            <consortium name="The Broad Institute Genome Sequencing Center for Infectious Disease"/>
            <person name="Wu L."/>
            <person name="Ma J."/>
        </authorList>
    </citation>
    <scope>NUCLEOTIDE SEQUENCE [LARGE SCALE GENOMIC DNA]</scope>
    <source>
        <strain evidence="2">JCM 13002</strain>
    </source>
</reference>
<dbReference type="InterPro" id="IPR016187">
    <property type="entry name" value="CTDL_fold"/>
</dbReference>
<sequence length="263" mass="27652">MAGMAGMAGTAGVESTEIGELTLRAWRGGTDEWQGRVLRTAAERLAADGWAVAPDGTATVVLHGREFALVPGGEAQLGFDAAAFEATPEQAASYAESCRGFGFPADLRTHLAAVLSPVRTVRLPALLVGVEAVDAGEVDFEEHGWRLPTPDEWEYACGAGAPTLFRWGATHPDTDDPFSAPDGPQHRPNAFGLHIARDPYRPEVTADPGVMCGGDGGSATCGGYGSFLAWLPLATAYRDPELAELLDDGGWCDDLFGRPVVAL</sequence>
<dbReference type="InterPro" id="IPR042095">
    <property type="entry name" value="SUMF_sf"/>
</dbReference>
<dbReference type="Gene3D" id="3.90.1580.10">
    <property type="entry name" value="paralog of FGE (formylglycine-generating enzyme)"/>
    <property type="match status" value="1"/>
</dbReference>
<evidence type="ECO:0000313" key="1">
    <source>
        <dbReference type="EMBL" id="GAA1070088.1"/>
    </source>
</evidence>